<gene>
    <name evidence="1" type="primary">yrdA_36</name>
    <name evidence="1" type="ORF">SDC9_176063</name>
</gene>
<name>A0A645GQW4_9ZZZZ</name>
<organism evidence="1">
    <name type="scientific">bioreactor metagenome</name>
    <dbReference type="NCBI Taxonomy" id="1076179"/>
    <lineage>
        <taxon>unclassified sequences</taxon>
        <taxon>metagenomes</taxon>
        <taxon>ecological metagenomes</taxon>
    </lineage>
</organism>
<dbReference type="EMBL" id="VSSQ01078980">
    <property type="protein sequence ID" value="MPN28620.1"/>
    <property type="molecule type" value="Genomic_DNA"/>
</dbReference>
<protein>
    <submittedName>
        <fullName evidence="1">Protein YrdA</fullName>
    </submittedName>
</protein>
<comment type="caution">
    <text evidence="1">The sequence shown here is derived from an EMBL/GenBank/DDBJ whole genome shotgun (WGS) entry which is preliminary data.</text>
</comment>
<dbReference type="InterPro" id="IPR011004">
    <property type="entry name" value="Trimer_LpxA-like_sf"/>
</dbReference>
<dbReference type="SUPFAM" id="SSF51161">
    <property type="entry name" value="Trimeric LpxA-like enzymes"/>
    <property type="match status" value="1"/>
</dbReference>
<evidence type="ECO:0000313" key="1">
    <source>
        <dbReference type="EMBL" id="MPN28620.1"/>
    </source>
</evidence>
<dbReference type="InterPro" id="IPR001451">
    <property type="entry name" value="Hexapep"/>
</dbReference>
<dbReference type="PANTHER" id="PTHR13061:SF29">
    <property type="entry name" value="GAMMA CARBONIC ANHYDRASE-LIKE 1, MITOCHONDRIAL-RELATED"/>
    <property type="match status" value="1"/>
</dbReference>
<dbReference type="AlphaFoldDB" id="A0A645GQW4"/>
<dbReference type="CDD" id="cd04645">
    <property type="entry name" value="LbH_gamma_CA_like"/>
    <property type="match status" value="1"/>
</dbReference>
<sequence length="154" mass="16469">MKEFSSVWFNCTVRGDINRIEIGRYSNVQDNSVLHVSDDYGCILGDYVTIGHGAVLHACTIEDHSLIGMNATVLDGVVIGTGSIVAAGAVVTKGTVIPPNSLVAGVPAKILKTMTGDHLDDINAQALKYKSLWTERYNLLPNAGGEIYDGHKIV</sequence>
<dbReference type="PANTHER" id="PTHR13061">
    <property type="entry name" value="DYNACTIN SUBUNIT P25"/>
    <property type="match status" value="1"/>
</dbReference>
<dbReference type="Gene3D" id="2.160.10.10">
    <property type="entry name" value="Hexapeptide repeat proteins"/>
    <property type="match status" value="1"/>
</dbReference>
<dbReference type="InterPro" id="IPR047324">
    <property type="entry name" value="LbH_gamma_CA-like"/>
</dbReference>
<dbReference type="Pfam" id="PF00132">
    <property type="entry name" value="Hexapep"/>
    <property type="match status" value="1"/>
</dbReference>
<dbReference type="InterPro" id="IPR050484">
    <property type="entry name" value="Transf_Hexapept/Carb_Anhydrase"/>
</dbReference>
<reference evidence="1" key="1">
    <citation type="submission" date="2019-08" db="EMBL/GenBank/DDBJ databases">
        <authorList>
            <person name="Kucharzyk K."/>
            <person name="Murdoch R.W."/>
            <person name="Higgins S."/>
            <person name="Loffler F."/>
        </authorList>
    </citation>
    <scope>NUCLEOTIDE SEQUENCE</scope>
</reference>
<accession>A0A645GQW4</accession>
<proteinExistence type="predicted"/>